<dbReference type="Proteomes" id="UP001550603">
    <property type="component" value="Unassembled WGS sequence"/>
</dbReference>
<gene>
    <name evidence="2" type="ORF">ABZ568_23150</name>
</gene>
<sequence>MGLWHVIYEDWQMECCGTPFSVGDEVSWPLLLEDADHVFGGGWHDQLSKVCGPVEDVGGVRVVREETGLTVALGADPDDEEDRRPKPGDRIRSVGLLSVERHGARWPEVRGRVRAVQVLSQAYAETAPGSRTWEPVAGERRLRLVERCAGRFAAGPEEQGRQWRESGVVVTLEVPGTDSWLSHALREARWIPHQGAGPGTETEGLPAAELAGLLEKLSTVTAPPRDRGRPRRRHG</sequence>
<dbReference type="Pfam" id="PF20218">
    <property type="entry name" value="DUF6578"/>
    <property type="match status" value="1"/>
</dbReference>
<accession>A0ABV2XZ19</accession>
<evidence type="ECO:0000313" key="2">
    <source>
        <dbReference type="EMBL" id="MEU2269250.1"/>
    </source>
</evidence>
<name>A0ABV2XZ19_9ACTN</name>
<dbReference type="EMBL" id="JBEYBN010000034">
    <property type="protein sequence ID" value="MEU2269250.1"/>
    <property type="molecule type" value="Genomic_DNA"/>
</dbReference>
<evidence type="ECO:0000256" key="1">
    <source>
        <dbReference type="SAM" id="MobiDB-lite"/>
    </source>
</evidence>
<feature type="region of interest" description="Disordered" evidence="1">
    <location>
        <begin position="214"/>
        <end position="235"/>
    </location>
</feature>
<evidence type="ECO:0000313" key="3">
    <source>
        <dbReference type="Proteomes" id="UP001550603"/>
    </source>
</evidence>
<comment type="caution">
    <text evidence="2">The sequence shown here is derived from an EMBL/GenBank/DDBJ whole genome shotgun (WGS) entry which is preliminary data.</text>
</comment>
<dbReference type="InterPro" id="IPR046485">
    <property type="entry name" value="DUF6578"/>
</dbReference>
<protein>
    <submittedName>
        <fullName evidence="2">DUF6578 domain-containing protein</fullName>
    </submittedName>
</protein>
<proteinExistence type="predicted"/>
<keyword evidence="3" id="KW-1185">Reference proteome</keyword>
<dbReference type="RefSeq" id="WP_359790598.1">
    <property type="nucleotide sequence ID" value="NZ_JBEYBN010000034.1"/>
</dbReference>
<reference evidence="2 3" key="1">
    <citation type="submission" date="2024-06" db="EMBL/GenBank/DDBJ databases">
        <title>The Natural Products Discovery Center: Release of the First 8490 Sequenced Strains for Exploring Actinobacteria Biosynthetic Diversity.</title>
        <authorList>
            <person name="Kalkreuter E."/>
            <person name="Kautsar S.A."/>
            <person name="Yang D."/>
            <person name="Bader C.D."/>
            <person name="Teijaro C.N."/>
            <person name="Fluegel L."/>
            <person name="Davis C.M."/>
            <person name="Simpson J.R."/>
            <person name="Lauterbach L."/>
            <person name="Steele A.D."/>
            <person name="Gui C."/>
            <person name="Meng S."/>
            <person name="Li G."/>
            <person name="Viehrig K."/>
            <person name="Ye F."/>
            <person name="Su P."/>
            <person name="Kiefer A.F."/>
            <person name="Nichols A."/>
            <person name="Cepeda A.J."/>
            <person name="Yan W."/>
            <person name="Fan B."/>
            <person name="Jiang Y."/>
            <person name="Adhikari A."/>
            <person name="Zheng C.-J."/>
            <person name="Schuster L."/>
            <person name="Cowan T.M."/>
            <person name="Smanski M.J."/>
            <person name="Chevrette M.G."/>
            <person name="De Carvalho L.P.S."/>
            <person name="Shen B."/>
        </authorList>
    </citation>
    <scope>NUCLEOTIDE SEQUENCE [LARGE SCALE GENOMIC DNA]</scope>
    <source>
        <strain evidence="2 3">NPDC019583</strain>
    </source>
</reference>
<organism evidence="2 3">
    <name type="scientific">Streptomyces olindensis</name>
    <dbReference type="NCBI Taxonomy" id="358823"/>
    <lineage>
        <taxon>Bacteria</taxon>
        <taxon>Bacillati</taxon>
        <taxon>Actinomycetota</taxon>
        <taxon>Actinomycetes</taxon>
        <taxon>Kitasatosporales</taxon>
        <taxon>Streptomycetaceae</taxon>
        <taxon>Streptomyces</taxon>
    </lineage>
</organism>